<dbReference type="Pfam" id="PF08240">
    <property type="entry name" value="ADH_N"/>
    <property type="match status" value="1"/>
</dbReference>
<dbReference type="SUPFAM" id="SSF50129">
    <property type="entry name" value="GroES-like"/>
    <property type="match status" value="1"/>
</dbReference>
<proteinExistence type="predicted"/>
<dbReference type="PANTHER" id="PTHR44154">
    <property type="entry name" value="QUINONE OXIDOREDUCTASE"/>
    <property type="match status" value="1"/>
</dbReference>
<dbReference type="Gene3D" id="3.90.180.10">
    <property type="entry name" value="Medium-chain alcohol dehydrogenases, catalytic domain"/>
    <property type="match status" value="1"/>
</dbReference>
<protein>
    <submittedName>
        <fullName evidence="3">Oxidoreductase</fullName>
    </submittedName>
</protein>
<evidence type="ECO:0000256" key="1">
    <source>
        <dbReference type="ARBA" id="ARBA00022857"/>
    </source>
</evidence>
<dbReference type="Proteomes" id="UP000018852">
    <property type="component" value="Unassembled WGS sequence"/>
</dbReference>
<feature type="domain" description="Alcohol dehydrogenase-like N-terminal" evidence="2">
    <location>
        <begin position="8"/>
        <end position="60"/>
    </location>
</feature>
<dbReference type="PATRIC" id="fig|1403939.3.peg.852"/>
<sequence>EVPLPQPGPGQVRLRVRACGLNPVDWKVARGGHASWTWPHVLGLDIAGVIDAFGPGAAELRPCPAPERRLSRPWTASI</sequence>
<dbReference type="InterPro" id="IPR011032">
    <property type="entry name" value="GroES-like_sf"/>
</dbReference>
<accession>W1VI63</accession>
<name>W1VI63_9ACTO</name>
<dbReference type="PANTHER" id="PTHR44154:SF1">
    <property type="entry name" value="QUINONE OXIDOREDUCTASE"/>
    <property type="match status" value="1"/>
</dbReference>
<organism evidence="3 4">
    <name type="scientific">Actinomyces urogenitalis DORA_12</name>
    <dbReference type="NCBI Taxonomy" id="1403939"/>
    <lineage>
        <taxon>Bacteria</taxon>
        <taxon>Bacillati</taxon>
        <taxon>Actinomycetota</taxon>
        <taxon>Actinomycetes</taxon>
        <taxon>Actinomycetales</taxon>
        <taxon>Actinomycetaceae</taxon>
        <taxon>Actinomyces</taxon>
    </lineage>
</organism>
<dbReference type="AlphaFoldDB" id="W1VI63"/>
<evidence type="ECO:0000313" key="3">
    <source>
        <dbReference type="EMBL" id="ETJ04515.1"/>
    </source>
</evidence>
<keyword evidence="1" id="KW-0521">NADP</keyword>
<dbReference type="InterPro" id="IPR013154">
    <property type="entry name" value="ADH-like_N"/>
</dbReference>
<evidence type="ECO:0000259" key="2">
    <source>
        <dbReference type="Pfam" id="PF08240"/>
    </source>
</evidence>
<dbReference type="InterPro" id="IPR051603">
    <property type="entry name" value="Zinc-ADH_QOR/CCCR"/>
</dbReference>
<dbReference type="EMBL" id="AZLV01000663">
    <property type="protein sequence ID" value="ETJ04515.1"/>
    <property type="molecule type" value="Genomic_DNA"/>
</dbReference>
<reference evidence="3 4" key="1">
    <citation type="submission" date="2013-12" db="EMBL/GenBank/DDBJ databases">
        <title>A Varibaculum cambriense genome reconstructed from a premature infant gut community with otherwise low bacterial novelty that shifts toward anaerobic metabolism during the third week of life.</title>
        <authorList>
            <person name="Brown C.T."/>
            <person name="Sharon I."/>
            <person name="Thomas B.C."/>
            <person name="Castelle C.J."/>
            <person name="Morowitz M.J."/>
            <person name="Banfield J.F."/>
        </authorList>
    </citation>
    <scope>NUCLEOTIDE SEQUENCE [LARGE SCALE GENOMIC DNA]</scope>
    <source>
        <strain evidence="4">DORA_12</strain>
    </source>
</reference>
<evidence type="ECO:0000313" key="4">
    <source>
        <dbReference type="Proteomes" id="UP000018852"/>
    </source>
</evidence>
<gene>
    <name evidence="3" type="ORF">Q605_AUC00663G0001</name>
</gene>
<comment type="caution">
    <text evidence="3">The sequence shown here is derived from an EMBL/GenBank/DDBJ whole genome shotgun (WGS) entry which is preliminary data.</text>
</comment>
<feature type="non-terminal residue" evidence="3">
    <location>
        <position position="1"/>
    </location>
</feature>